<comment type="caution">
    <text evidence="1">The sequence shown here is derived from an EMBL/GenBank/DDBJ whole genome shotgun (WGS) entry which is preliminary data.</text>
</comment>
<dbReference type="InterPro" id="IPR008914">
    <property type="entry name" value="PEBP"/>
</dbReference>
<dbReference type="Pfam" id="PF01161">
    <property type="entry name" value="PBP"/>
    <property type="match status" value="1"/>
</dbReference>
<dbReference type="PANTHER" id="PTHR11362:SF151">
    <property type="entry name" value="PHOSPHATIDYLETHANOLAMINE-BINDING PROTEIN 1"/>
    <property type="match status" value="1"/>
</dbReference>
<protein>
    <submittedName>
        <fullName evidence="1">Phosphatidylethanolamine-binding protein 1</fullName>
    </submittedName>
</protein>
<proteinExistence type="predicted"/>
<dbReference type="SUPFAM" id="SSF49777">
    <property type="entry name" value="PEBP-like"/>
    <property type="match status" value="1"/>
</dbReference>
<dbReference type="EMBL" id="JASSZA010000016">
    <property type="protein sequence ID" value="KAK2091703.1"/>
    <property type="molecule type" value="Genomic_DNA"/>
</dbReference>
<dbReference type="InterPro" id="IPR036610">
    <property type="entry name" value="PEBP-like_sf"/>
</dbReference>
<sequence length="157" mass="17560">MRRPLSHHCHRCLAYLDTPGCMLHSSPSASGPQQVVWPLSLQVVDEQLQHPLHVTYAGAVMCELGKVLMSTQGALDLEKLCTLVLTESGGPSRKDPKYREWYHFLVVNMKGNDISRGKILSNYLGSGPPKTTGLHCYVWLVYQQDQLLKSKESILSN</sequence>
<evidence type="ECO:0000313" key="1">
    <source>
        <dbReference type="EMBL" id="KAK2091703.1"/>
    </source>
</evidence>
<dbReference type="Proteomes" id="UP001266305">
    <property type="component" value="Unassembled WGS sequence"/>
</dbReference>
<name>A0ABQ9U4X2_SAGOE</name>
<accession>A0ABQ9U4X2</accession>
<gene>
    <name evidence="1" type="primary">PEBP1_3</name>
    <name evidence="1" type="ORF">P7K49_030987</name>
</gene>
<organism evidence="1 2">
    <name type="scientific">Saguinus oedipus</name>
    <name type="common">Cotton-top tamarin</name>
    <name type="synonym">Oedipomidas oedipus</name>
    <dbReference type="NCBI Taxonomy" id="9490"/>
    <lineage>
        <taxon>Eukaryota</taxon>
        <taxon>Metazoa</taxon>
        <taxon>Chordata</taxon>
        <taxon>Craniata</taxon>
        <taxon>Vertebrata</taxon>
        <taxon>Euteleostomi</taxon>
        <taxon>Mammalia</taxon>
        <taxon>Eutheria</taxon>
        <taxon>Euarchontoglires</taxon>
        <taxon>Primates</taxon>
        <taxon>Haplorrhini</taxon>
        <taxon>Platyrrhini</taxon>
        <taxon>Cebidae</taxon>
        <taxon>Callitrichinae</taxon>
        <taxon>Saguinus</taxon>
    </lineage>
</organism>
<evidence type="ECO:0000313" key="2">
    <source>
        <dbReference type="Proteomes" id="UP001266305"/>
    </source>
</evidence>
<keyword evidence="2" id="KW-1185">Reference proteome</keyword>
<dbReference type="PANTHER" id="PTHR11362">
    <property type="entry name" value="PHOSPHATIDYLETHANOLAMINE-BINDING PROTEIN"/>
    <property type="match status" value="1"/>
</dbReference>
<dbReference type="InterPro" id="IPR035810">
    <property type="entry name" value="PEBP_euk"/>
</dbReference>
<dbReference type="CDD" id="cd00866">
    <property type="entry name" value="PEBP_euk"/>
    <property type="match status" value="1"/>
</dbReference>
<dbReference type="Gene3D" id="3.90.280.10">
    <property type="entry name" value="PEBP-like"/>
    <property type="match status" value="1"/>
</dbReference>
<reference evidence="1 2" key="1">
    <citation type="submission" date="2023-05" db="EMBL/GenBank/DDBJ databases">
        <title>B98-5 Cell Line De Novo Hybrid Assembly: An Optical Mapping Approach.</title>
        <authorList>
            <person name="Kananen K."/>
            <person name="Auerbach J.A."/>
            <person name="Kautto E."/>
            <person name="Blachly J.S."/>
        </authorList>
    </citation>
    <scope>NUCLEOTIDE SEQUENCE [LARGE SCALE GENOMIC DNA]</scope>
    <source>
        <strain evidence="1">B95-8</strain>
        <tissue evidence="1">Cell line</tissue>
    </source>
</reference>